<dbReference type="PANTHER" id="PTHR30543:SF21">
    <property type="entry name" value="NAD(P)H-DEPENDENT FMN REDUCTASE LOT6"/>
    <property type="match status" value="1"/>
</dbReference>
<reference evidence="2" key="1">
    <citation type="submission" date="2022-01" db="EMBL/GenBank/DDBJ databases">
        <authorList>
            <person name="Wang Y."/>
        </authorList>
    </citation>
    <scope>NUCLEOTIDE SEQUENCE</scope>
    <source>
        <strain evidence="2">WB101</strain>
    </source>
</reference>
<name>A0ABS9KEL1_9BACT</name>
<dbReference type="Gene3D" id="3.40.50.360">
    <property type="match status" value="1"/>
</dbReference>
<dbReference type="Pfam" id="PF03358">
    <property type="entry name" value="FMN_red"/>
    <property type="match status" value="1"/>
</dbReference>
<evidence type="ECO:0000313" key="2">
    <source>
        <dbReference type="EMBL" id="MCG2589288.1"/>
    </source>
</evidence>
<protein>
    <submittedName>
        <fullName evidence="2">NAD(P)H-dependent oxidoreductase</fullName>
    </submittedName>
</protein>
<organism evidence="2 3">
    <name type="scientific">Rhodohalobacter sulfatireducens</name>
    <dbReference type="NCBI Taxonomy" id="2911366"/>
    <lineage>
        <taxon>Bacteria</taxon>
        <taxon>Pseudomonadati</taxon>
        <taxon>Balneolota</taxon>
        <taxon>Balneolia</taxon>
        <taxon>Balneolales</taxon>
        <taxon>Balneolaceae</taxon>
        <taxon>Rhodohalobacter</taxon>
    </lineage>
</organism>
<evidence type="ECO:0000259" key="1">
    <source>
        <dbReference type="Pfam" id="PF03358"/>
    </source>
</evidence>
<dbReference type="InterPro" id="IPR029039">
    <property type="entry name" value="Flavoprotein-like_sf"/>
</dbReference>
<dbReference type="InterPro" id="IPR005025">
    <property type="entry name" value="FMN_Rdtase-like_dom"/>
</dbReference>
<evidence type="ECO:0000313" key="3">
    <source>
        <dbReference type="Proteomes" id="UP001165366"/>
    </source>
</evidence>
<proteinExistence type="predicted"/>
<reference evidence="2" key="2">
    <citation type="submission" date="2024-05" db="EMBL/GenBank/DDBJ databases">
        <title>Rhodohalobacter halophilus gen. nov., sp. nov., a moderately halophilic member of the family Balneolaceae.</title>
        <authorList>
            <person name="Xia J."/>
        </authorList>
    </citation>
    <scope>NUCLEOTIDE SEQUENCE</scope>
    <source>
        <strain evidence="2">WB101</strain>
    </source>
</reference>
<feature type="domain" description="NADPH-dependent FMN reductase-like" evidence="1">
    <location>
        <begin position="3"/>
        <end position="139"/>
    </location>
</feature>
<dbReference type="EMBL" id="JAKLWS010000014">
    <property type="protein sequence ID" value="MCG2589288.1"/>
    <property type="molecule type" value="Genomic_DNA"/>
</dbReference>
<gene>
    <name evidence="2" type="ORF">L6773_11980</name>
</gene>
<dbReference type="PANTHER" id="PTHR30543">
    <property type="entry name" value="CHROMATE REDUCTASE"/>
    <property type="match status" value="1"/>
</dbReference>
<accession>A0ABS9KEL1</accession>
<dbReference type="SUPFAM" id="SSF52218">
    <property type="entry name" value="Flavoproteins"/>
    <property type="match status" value="1"/>
</dbReference>
<dbReference type="RefSeq" id="WP_237854651.1">
    <property type="nucleotide sequence ID" value="NZ_JAKLWS010000014.1"/>
</dbReference>
<sequence>MARIHILSATDRPNSNALKVSRYSERFLSEKATTEIFSLRDFPIEDIVGGKYNNKPESVEQFNDKFLDADGFVFVIPEYNGGFPGILKLFYDYLPFPKAFNKAPICLIGEAAGAFGALRPVEQFSQLLIYRQAHIFPERMFIQRVNDTFDEENGLLSEKMQKLWEKQLKGFPDFVEKVSTELVKA</sequence>
<keyword evidence="3" id="KW-1185">Reference proteome</keyword>
<comment type="caution">
    <text evidence="2">The sequence shown here is derived from an EMBL/GenBank/DDBJ whole genome shotgun (WGS) entry which is preliminary data.</text>
</comment>
<dbReference type="Proteomes" id="UP001165366">
    <property type="component" value="Unassembled WGS sequence"/>
</dbReference>
<dbReference type="InterPro" id="IPR050712">
    <property type="entry name" value="NAD(P)H-dep_reductase"/>
</dbReference>